<reference evidence="3 4" key="1">
    <citation type="submission" date="2021-01" db="EMBL/GenBank/DDBJ databases">
        <title>Genome seq and assembly of Nocardiodes sp. G10.</title>
        <authorList>
            <person name="Chhetri G."/>
        </authorList>
    </citation>
    <scope>NUCLEOTIDE SEQUENCE [LARGE SCALE GENOMIC DNA]</scope>
    <source>
        <strain evidence="3 4">G10</strain>
    </source>
</reference>
<gene>
    <name evidence="3" type="ORF">JI751_20165</name>
</gene>
<evidence type="ECO:0000313" key="3">
    <source>
        <dbReference type="EMBL" id="MBL0749946.1"/>
    </source>
</evidence>
<comment type="caution">
    <text evidence="3">The sequence shown here is derived from an EMBL/GenBank/DDBJ whole genome shotgun (WGS) entry which is preliminary data.</text>
</comment>
<protein>
    <submittedName>
        <fullName evidence="3">DUF305 domain-containing protein</fullName>
    </submittedName>
</protein>
<sequence>MRARLATAAALPLLLATTLAACGDDTTDERPAAVRTASNGDRFNDADVSFATEMIPHHADALVMVDMTQGRELSPEMTDLTEDIRAAQAPEIEQMADWLTAWGEDVPETSRDHVNSHDMGDMSDDTGGGTGMGMDPDDLAALEDASGIAFEQMWLQMMVEHHEGAIEMAQDEQADGLADDAVALADSIESSQTAEIDRMEELLDQ</sequence>
<organism evidence="3 4">
    <name type="scientific">Nocardioides baculatus</name>
    <dbReference type="NCBI Taxonomy" id="2801337"/>
    <lineage>
        <taxon>Bacteria</taxon>
        <taxon>Bacillati</taxon>
        <taxon>Actinomycetota</taxon>
        <taxon>Actinomycetes</taxon>
        <taxon>Propionibacteriales</taxon>
        <taxon>Nocardioidaceae</taxon>
        <taxon>Nocardioides</taxon>
    </lineage>
</organism>
<accession>A0ABS1LG69</accession>
<dbReference type="EMBL" id="JAERSG010000008">
    <property type="protein sequence ID" value="MBL0749946.1"/>
    <property type="molecule type" value="Genomic_DNA"/>
</dbReference>
<keyword evidence="1" id="KW-0732">Signal</keyword>
<evidence type="ECO:0000259" key="2">
    <source>
        <dbReference type="Pfam" id="PF03713"/>
    </source>
</evidence>
<evidence type="ECO:0000313" key="4">
    <source>
        <dbReference type="Proteomes" id="UP000636918"/>
    </source>
</evidence>
<dbReference type="InterPro" id="IPR005183">
    <property type="entry name" value="DUF305_CopM-like"/>
</dbReference>
<evidence type="ECO:0000256" key="1">
    <source>
        <dbReference type="SAM" id="SignalP"/>
    </source>
</evidence>
<feature type="chain" id="PRO_5045132277" evidence="1">
    <location>
        <begin position="21"/>
        <end position="205"/>
    </location>
</feature>
<keyword evidence="4" id="KW-1185">Reference proteome</keyword>
<dbReference type="Proteomes" id="UP000636918">
    <property type="component" value="Unassembled WGS sequence"/>
</dbReference>
<dbReference type="Gene3D" id="1.20.1260.10">
    <property type="match status" value="1"/>
</dbReference>
<feature type="domain" description="DUF305" evidence="2">
    <location>
        <begin position="47"/>
        <end position="203"/>
    </location>
</feature>
<dbReference type="Pfam" id="PF03713">
    <property type="entry name" value="DUF305"/>
    <property type="match status" value="1"/>
</dbReference>
<dbReference type="InterPro" id="IPR012347">
    <property type="entry name" value="Ferritin-like"/>
</dbReference>
<name>A0ABS1LG69_9ACTN</name>
<dbReference type="PANTHER" id="PTHR36933:SF1">
    <property type="entry name" value="SLL0788 PROTEIN"/>
    <property type="match status" value="1"/>
</dbReference>
<proteinExistence type="predicted"/>
<feature type="signal peptide" evidence="1">
    <location>
        <begin position="1"/>
        <end position="20"/>
    </location>
</feature>
<dbReference type="PANTHER" id="PTHR36933">
    <property type="entry name" value="SLL0788 PROTEIN"/>
    <property type="match status" value="1"/>
</dbReference>
<dbReference type="PROSITE" id="PS51257">
    <property type="entry name" value="PROKAR_LIPOPROTEIN"/>
    <property type="match status" value="1"/>
</dbReference>